<keyword evidence="4 9" id="KW-0444">Lipid biosynthesis</keyword>
<dbReference type="PROSITE" id="PS50968">
    <property type="entry name" value="BIOTINYL_LIPOYL"/>
    <property type="match status" value="1"/>
</dbReference>
<dbReference type="PANTHER" id="PTHR45266">
    <property type="entry name" value="OXALOACETATE DECARBOXYLASE ALPHA CHAIN"/>
    <property type="match status" value="1"/>
</dbReference>
<evidence type="ECO:0000256" key="8">
    <source>
        <dbReference type="ARBA" id="ARBA00023267"/>
    </source>
</evidence>
<gene>
    <name evidence="12" type="primary">accB</name>
    <name evidence="12" type="ORF">Q8947_14350</name>
</gene>
<reference evidence="12 13" key="1">
    <citation type="submission" date="2023-08" db="EMBL/GenBank/DDBJ databases">
        <title>Alcaligenaceae gen. nov., a novel taxon isolated from the sludge of Yixing Pesticide Factory.</title>
        <authorList>
            <person name="Ruan L."/>
        </authorList>
    </citation>
    <scope>NUCLEOTIDE SEQUENCE [LARGE SCALE GENOMIC DNA]</scope>
    <source>
        <strain evidence="12 13">LG-2</strain>
    </source>
</reference>
<proteinExistence type="predicted"/>
<dbReference type="CDD" id="cd06850">
    <property type="entry name" value="biotinyl_domain"/>
    <property type="match status" value="1"/>
</dbReference>
<dbReference type="PANTHER" id="PTHR45266:SF3">
    <property type="entry name" value="OXALOACETATE DECARBOXYLASE ALPHA CHAIN"/>
    <property type="match status" value="1"/>
</dbReference>
<dbReference type="EMBL" id="JAUZQE010000058">
    <property type="protein sequence ID" value="MDR4127156.1"/>
    <property type="molecule type" value="Genomic_DNA"/>
</dbReference>
<dbReference type="RefSeq" id="WP_347287693.1">
    <property type="nucleotide sequence ID" value="NZ_JAUZQE010000058.1"/>
</dbReference>
<evidence type="ECO:0000256" key="6">
    <source>
        <dbReference type="ARBA" id="ARBA00023098"/>
    </source>
</evidence>
<name>A0ABU1D9M3_9BURK</name>
<feature type="region of interest" description="Disordered" evidence="10">
    <location>
        <begin position="41"/>
        <end position="82"/>
    </location>
</feature>
<comment type="function">
    <text evidence="1 9">This protein is a component of the acetyl coenzyme A carboxylase complex; first, biotin carboxylase catalyzes the carboxylation of the carrier protein and then the transcarboxylase transfers the carboxyl group to form malonyl-CoA.</text>
</comment>
<keyword evidence="12" id="KW-0436">Ligase</keyword>
<evidence type="ECO:0000256" key="5">
    <source>
        <dbReference type="ARBA" id="ARBA00022832"/>
    </source>
</evidence>
<dbReference type="GO" id="GO:0003989">
    <property type="term" value="F:acetyl-CoA carboxylase activity"/>
    <property type="evidence" value="ECO:0007669"/>
    <property type="project" value="UniProtKB-EC"/>
</dbReference>
<comment type="pathway">
    <text evidence="2 9">Lipid metabolism; fatty acid biosynthesis.</text>
</comment>
<dbReference type="NCBIfam" id="TIGR00531">
    <property type="entry name" value="BCCP"/>
    <property type="match status" value="1"/>
</dbReference>
<dbReference type="InterPro" id="IPR001249">
    <property type="entry name" value="AcCoA_biotinCC"/>
</dbReference>
<feature type="compositionally biased region" description="Low complexity" evidence="10">
    <location>
        <begin position="60"/>
        <end position="82"/>
    </location>
</feature>
<evidence type="ECO:0000256" key="7">
    <source>
        <dbReference type="ARBA" id="ARBA00023160"/>
    </source>
</evidence>
<evidence type="ECO:0000256" key="9">
    <source>
        <dbReference type="RuleBase" id="RU364072"/>
    </source>
</evidence>
<keyword evidence="6 9" id="KW-0443">Lipid metabolism</keyword>
<protein>
    <recommendedName>
        <fullName evidence="3 9">Biotin carboxyl carrier protein of acetyl-CoA carboxylase</fullName>
    </recommendedName>
</protein>
<evidence type="ECO:0000313" key="13">
    <source>
        <dbReference type="Proteomes" id="UP001232156"/>
    </source>
</evidence>
<evidence type="ECO:0000256" key="4">
    <source>
        <dbReference type="ARBA" id="ARBA00022516"/>
    </source>
</evidence>
<evidence type="ECO:0000313" key="12">
    <source>
        <dbReference type="EMBL" id="MDR4127156.1"/>
    </source>
</evidence>
<keyword evidence="7 9" id="KW-0275">Fatty acid biosynthesis</keyword>
<keyword evidence="13" id="KW-1185">Reference proteome</keyword>
<dbReference type="Gene3D" id="2.40.50.100">
    <property type="match status" value="1"/>
</dbReference>
<evidence type="ECO:0000259" key="11">
    <source>
        <dbReference type="PROSITE" id="PS50968"/>
    </source>
</evidence>
<dbReference type="Proteomes" id="UP001232156">
    <property type="component" value="Unassembled WGS sequence"/>
</dbReference>
<dbReference type="InterPro" id="IPR050709">
    <property type="entry name" value="Biotin_Carboxyl_Carrier/Decarb"/>
</dbReference>
<feature type="domain" description="Lipoyl-binding" evidence="11">
    <location>
        <begin position="89"/>
        <end position="165"/>
    </location>
</feature>
<evidence type="ECO:0000256" key="1">
    <source>
        <dbReference type="ARBA" id="ARBA00003761"/>
    </source>
</evidence>
<dbReference type="InterPro" id="IPR011053">
    <property type="entry name" value="Single_hybrid_motif"/>
</dbReference>
<keyword evidence="8 9" id="KW-0092">Biotin</keyword>
<dbReference type="PROSITE" id="PS00188">
    <property type="entry name" value="BIOTIN"/>
    <property type="match status" value="1"/>
</dbReference>
<accession>A0ABU1D9M3</accession>
<dbReference type="InterPro" id="IPR001882">
    <property type="entry name" value="Biotin_BS"/>
</dbReference>
<dbReference type="SUPFAM" id="SSF51230">
    <property type="entry name" value="Single hybrid motif"/>
    <property type="match status" value="1"/>
</dbReference>
<dbReference type="InterPro" id="IPR000089">
    <property type="entry name" value="Biotin_lipoyl"/>
</dbReference>
<evidence type="ECO:0000256" key="2">
    <source>
        <dbReference type="ARBA" id="ARBA00005194"/>
    </source>
</evidence>
<evidence type="ECO:0000256" key="3">
    <source>
        <dbReference type="ARBA" id="ARBA00017562"/>
    </source>
</evidence>
<comment type="caution">
    <text evidence="12">The sequence shown here is derived from an EMBL/GenBank/DDBJ whole genome shotgun (WGS) entry which is preliminary data.</text>
</comment>
<dbReference type="Pfam" id="PF00364">
    <property type="entry name" value="Biotin_lipoyl"/>
    <property type="match status" value="1"/>
</dbReference>
<evidence type="ECO:0000256" key="10">
    <source>
        <dbReference type="SAM" id="MobiDB-lite"/>
    </source>
</evidence>
<sequence length="167" mass="18144">MSIDRNDVHRILKLVDETERFAEVDIELDGLRLRIVRQAGSAQATESTVAPPARLPNDNPSNTPAQPTASTPSTTARPAAAPIETSENIHVIKAPLLGTFYRSPAPGEKPFVEVGQRVKADDTLCIIEVMKLFNSLEAGVEGIVKEIRANDSDLVEFGQALFLIQVD</sequence>
<keyword evidence="5 9" id="KW-0276">Fatty acid metabolism</keyword>
<organism evidence="12 13">
    <name type="scientific">Yanghanlia caeni</name>
    <dbReference type="NCBI Taxonomy" id="3064283"/>
    <lineage>
        <taxon>Bacteria</taxon>
        <taxon>Pseudomonadati</taxon>
        <taxon>Pseudomonadota</taxon>
        <taxon>Betaproteobacteria</taxon>
        <taxon>Burkholderiales</taxon>
        <taxon>Alcaligenaceae</taxon>
        <taxon>Yanghanlia</taxon>
    </lineage>
</organism>
<dbReference type="PRINTS" id="PR01071">
    <property type="entry name" value="ACOABIOTINCC"/>
</dbReference>